<proteinExistence type="predicted"/>
<evidence type="ECO:0000313" key="2">
    <source>
        <dbReference type="Proteomes" id="UP001595191"/>
    </source>
</evidence>
<comment type="caution">
    <text evidence="1">The sequence shown here is derived from an EMBL/GenBank/DDBJ whole genome shotgun (WGS) entry which is preliminary data.</text>
</comment>
<gene>
    <name evidence="1" type="ORF">ACEZ3G_06455</name>
</gene>
<organism evidence="1 2">
    <name type="scientific">Meishania litoralis</name>
    <dbReference type="NCBI Taxonomy" id="3434685"/>
    <lineage>
        <taxon>Bacteria</taxon>
        <taxon>Pseudomonadati</taxon>
        <taxon>Bacteroidota</taxon>
        <taxon>Flavobacteriia</taxon>
        <taxon>Flavobacteriales</taxon>
        <taxon>Flavobacteriaceae</taxon>
        <taxon>Meishania</taxon>
    </lineage>
</organism>
<name>A0ACC7LIQ3_9FLAO</name>
<dbReference type="Proteomes" id="UP001595191">
    <property type="component" value="Unassembled WGS sequence"/>
</dbReference>
<sequence>MTKKNSPIEKTTYVAFLRGINVGGHHKVPMAELKKEMTKMGFTNVETLLNSGNVLFDSEENRLMDLEKGISDRLEKTFGFPIPTLIRNIDLIHDLLNEDPFKNIVVTKDIRLYVSFLNIDVKDPTPLPWSSEDGSYEILSRQDKTVLSVLDVSRSGTPQAMQALELFYGKDITTRNWNTIKRIEKKLGPRS</sequence>
<accession>A0ACC7LIQ3</accession>
<protein>
    <submittedName>
        <fullName evidence="1">DUF1697 domain-containing protein</fullName>
    </submittedName>
</protein>
<reference evidence="1" key="1">
    <citation type="submission" date="2024-09" db="EMBL/GenBank/DDBJ databases">
        <authorList>
            <person name="Liu J."/>
        </authorList>
    </citation>
    <scope>NUCLEOTIDE SEQUENCE</scope>
    <source>
        <strain evidence="1">NBU2967</strain>
    </source>
</reference>
<evidence type="ECO:0000313" key="1">
    <source>
        <dbReference type="EMBL" id="MFH6603110.1"/>
    </source>
</evidence>
<keyword evidence="2" id="KW-1185">Reference proteome</keyword>
<dbReference type="EMBL" id="JBHFPV010000001">
    <property type="protein sequence ID" value="MFH6603110.1"/>
    <property type="molecule type" value="Genomic_DNA"/>
</dbReference>